<evidence type="ECO:0000256" key="2">
    <source>
        <dbReference type="SAM" id="Phobius"/>
    </source>
</evidence>
<evidence type="ECO:0000313" key="3">
    <source>
        <dbReference type="EMBL" id="TFY68130.1"/>
    </source>
</evidence>
<dbReference type="AlphaFoldDB" id="A0A4Y9Z274"/>
<evidence type="ECO:0000313" key="4">
    <source>
        <dbReference type="Proteomes" id="UP000298327"/>
    </source>
</evidence>
<gene>
    <name evidence="3" type="ORF">EVG20_g3679</name>
</gene>
<feature type="compositionally biased region" description="Basic and acidic residues" evidence="1">
    <location>
        <begin position="325"/>
        <end position="338"/>
    </location>
</feature>
<reference evidence="3 4" key="1">
    <citation type="submission" date="2019-02" db="EMBL/GenBank/DDBJ databases">
        <title>Genome sequencing of the rare red list fungi Dentipellis fragilis.</title>
        <authorList>
            <person name="Buettner E."/>
            <person name="Kellner H."/>
        </authorList>
    </citation>
    <scope>NUCLEOTIDE SEQUENCE [LARGE SCALE GENOMIC DNA]</scope>
    <source>
        <strain evidence="3 4">DSM 105465</strain>
    </source>
</reference>
<organism evidence="3 4">
    <name type="scientific">Dentipellis fragilis</name>
    <dbReference type="NCBI Taxonomy" id="205917"/>
    <lineage>
        <taxon>Eukaryota</taxon>
        <taxon>Fungi</taxon>
        <taxon>Dikarya</taxon>
        <taxon>Basidiomycota</taxon>
        <taxon>Agaricomycotina</taxon>
        <taxon>Agaricomycetes</taxon>
        <taxon>Russulales</taxon>
        <taxon>Hericiaceae</taxon>
        <taxon>Dentipellis</taxon>
    </lineage>
</organism>
<proteinExistence type="predicted"/>
<feature type="transmembrane region" description="Helical" evidence="2">
    <location>
        <begin position="150"/>
        <end position="171"/>
    </location>
</feature>
<sequence length="394" mass="43325">MANAEVTFERSLYIGNSFAGILYGAHHYSYLTAASGLTASHAPAGLQLWMYFQSVWSLFKSRSSHYKTRRFYVIYGGILLILLTFSILSNALFGQEAWIEHRAEMDPAEFLAENTSLWYNTLGSAADITVNFMGDGLLVYRCYMIWGSRLWVVAFPFIIYLASTAMAISTVVEGALPGASIFVGRSIDFGIAWVSLTVGLNVIVTVLISTRLLMMRNVARSVLSPDMAKMYTSIMAILVESALPFSVLGIGFVVTYAKSSPTEFAFACVWGTFCVSPYSRPSSLPPPSEASVPLPLNPISVSGSRVSAAYHPACGNGRRLVKRDRRADDEPSEPRDAYLRTLHTQGRQRSRADPKLRRASSSNYTAGTSTLYPWSKNSNKSEKSLASDVELAEV</sequence>
<protein>
    <submittedName>
        <fullName evidence="3">Uncharacterized protein</fullName>
    </submittedName>
</protein>
<feature type="transmembrane region" description="Helical" evidence="2">
    <location>
        <begin position="234"/>
        <end position="257"/>
    </location>
</feature>
<feature type="transmembrane region" description="Helical" evidence="2">
    <location>
        <begin position="71"/>
        <end position="93"/>
    </location>
</feature>
<keyword evidence="2" id="KW-0472">Membrane</keyword>
<comment type="caution">
    <text evidence="3">The sequence shown here is derived from an EMBL/GenBank/DDBJ whole genome shotgun (WGS) entry which is preliminary data.</text>
</comment>
<accession>A0A4Y9Z274</accession>
<dbReference type="OrthoDB" id="2796825at2759"/>
<feature type="transmembrane region" description="Helical" evidence="2">
    <location>
        <begin position="12"/>
        <end position="30"/>
    </location>
</feature>
<evidence type="ECO:0000256" key="1">
    <source>
        <dbReference type="SAM" id="MobiDB-lite"/>
    </source>
</evidence>
<name>A0A4Y9Z274_9AGAM</name>
<feature type="region of interest" description="Disordered" evidence="1">
    <location>
        <begin position="319"/>
        <end position="394"/>
    </location>
</feature>
<keyword evidence="4" id="KW-1185">Reference proteome</keyword>
<dbReference type="Proteomes" id="UP000298327">
    <property type="component" value="Unassembled WGS sequence"/>
</dbReference>
<keyword evidence="2" id="KW-0812">Transmembrane</keyword>
<dbReference type="EMBL" id="SEOQ01000171">
    <property type="protein sequence ID" value="TFY68130.1"/>
    <property type="molecule type" value="Genomic_DNA"/>
</dbReference>
<keyword evidence="2" id="KW-1133">Transmembrane helix</keyword>
<feature type="compositionally biased region" description="Polar residues" evidence="1">
    <location>
        <begin position="359"/>
        <end position="378"/>
    </location>
</feature>
<feature type="transmembrane region" description="Helical" evidence="2">
    <location>
        <begin position="191"/>
        <end position="213"/>
    </location>
</feature>